<dbReference type="InterPro" id="IPR058031">
    <property type="entry name" value="AAA_lid_NorR"/>
</dbReference>
<evidence type="ECO:0000256" key="4">
    <source>
        <dbReference type="ARBA" id="ARBA00023163"/>
    </source>
</evidence>
<keyword evidence="4" id="KW-0804">Transcription</keyword>
<dbReference type="PROSITE" id="PS50045">
    <property type="entry name" value="SIGMA54_INTERACT_4"/>
    <property type="match status" value="1"/>
</dbReference>
<dbReference type="Gene3D" id="1.10.8.60">
    <property type="match status" value="1"/>
</dbReference>
<dbReference type="Pfam" id="PF25601">
    <property type="entry name" value="AAA_lid_14"/>
    <property type="match status" value="1"/>
</dbReference>
<reference evidence="6 7" key="1">
    <citation type="submission" date="2014-02" db="EMBL/GenBank/DDBJ databases">
        <title>Draft genome sequence of Lysinibacillus odysseyi NBRC 100172.</title>
        <authorList>
            <person name="Zhang F."/>
            <person name="Wang G."/>
            <person name="Zhang L."/>
        </authorList>
    </citation>
    <scope>NUCLEOTIDE SEQUENCE [LARGE SCALE GENOMIC DNA]</scope>
    <source>
        <strain evidence="6 7">NBRC 100172</strain>
    </source>
</reference>
<dbReference type="PANTHER" id="PTHR32071:SF74">
    <property type="entry name" value="TRANSCRIPTIONAL ACTIVATOR ROCR"/>
    <property type="match status" value="1"/>
</dbReference>
<dbReference type="PROSITE" id="PS00688">
    <property type="entry name" value="SIGMA54_INTERACT_3"/>
    <property type="match status" value="1"/>
</dbReference>
<organism evidence="6 7">
    <name type="scientific">Lysinibacillus odysseyi 34hs-1 = NBRC 100172</name>
    <dbReference type="NCBI Taxonomy" id="1220589"/>
    <lineage>
        <taxon>Bacteria</taxon>
        <taxon>Bacillati</taxon>
        <taxon>Bacillota</taxon>
        <taxon>Bacilli</taxon>
        <taxon>Bacillales</taxon>
        <taxon>Bacillaceae</taxon>
        <taxon>Lysinibacillus</taxon>
    </lineage>
</organism>
<dbReference type="Gene3D" id="3.40.50.300">
    <property type="entry name" value="P-loop containing nucleotide triphosphate hydrolases"/>
    <property type="match status" value="1"/>
</dbReference>
<dbReference type="Pfam" id="PF00158">
    <property type="entry name" value="Sigma54_activat"/>
    <property type="match status" value="1"/>
</dbReference>
<gene>
    <name evidence="6" type="ORF">CD32_13680</name>
</gene>
<dbReference type="InterPro" id="IPR002197">
    <property type="entry name" value="HTH_Fis"/>
</dbReference>
<dbReference type="eggNOG" id="COG3829">
    <property type="taxonomic scope" value="Bacteria"/>
</dbReference>
<protein>
    <recommendedName>
        <fullName evidence="5">Sigma-54 factor interaction domain-containing protein</fullName>
    </recommendedName>
</protein>
<dbReference type="InterPro" id="IPR002078">
    <property type="entry name" value="Sigma_54_int"/>
</dbReference>
<keyword evidence="3" id="KW-0805">Transcription regulation</keyword>
<evidence type="ECO:0000313" key="7">
    <source>
        <dbReference type="Proteomes" id="UP000030437"/>
    </source>
</evidence>
<dbReference type="InterPro" id="IPR025944">
    <property type="entry name" value="Sigma_54_int_dom_CS"/>
</dbReference>
<dbReference type="InterPro" id="IPR009057">
    <property type="entry name" value="Homeodomain-like_sf"/>
</dbReference>
<feature type="domain" description="Sigma-54 factor interaction" evidence="5">
    <location>
        <begin position="143"/>
        <end position="361"/>
    </location>
</feature>
<evidence type="ECO:0000256" key="2">
    <source>
        <dbReference type="ARBA" id="ARBA00022840"/>
    </source>
</evidence>
<comment type="caution">
    <text evidence="6">The sequence shown here is derived from an EMBL/GenBank/DDBJ whole genome shotgun (WGS) entry which is preliminary data.</text>
</comment>
<dbReference type="Gene3D" id="1.10.10.60">
    <property type="entry name" value="Homeodomain-like"/>
    <property type="match status" value="1"/>
</dbReference>
<dbReference type="EMBL" id="JPVP01000057">
    <property type="protein sequence ID" value="KGR83752.1"/>
    <property type="molecule type" value="Genomic_DNA"/>
</dbReference>
<dbReference type="InterPro" id="IPR003593">
    <property type="entry name" value="AAA+_ATPase"/>
</dbReference>
<dbReference type="CDD" id="cd00009">
    <property type="entry name" value="AAA"/>
    <property type="match status" value="1"/>
</dbReference>
<dbReference type="SUPFAM" id="SSF46689">
    <property type="entry name" value="Homeodomain-like"/>
    <property type="match status" value="1"/>
</dbReference>
<dbReference type="SMART" id="SM00382">
    <property type="entry name" value="AAA"/>
    <property type="match status" value="1"/>
</dbReference>
<evidence type="ECO:0000259" key="5">
    <source>
        <dbReference type="PROSITE" id="PS50045"/>
    </source>
</evidence>
<dbReference type="InterPro" id="IPR027417">
    <property type="entry name" value="P-loop_NTPase"/>
</dbReference>
<keyword evidence="1" id="KW-0547">Nucleotide-binding</keyword>
<accession>A0A0A3J9Q8</accession>
<keyword evidence="2" id="KW-0067">ATP-binding</keyword>
<dbReference type="GO" id="GO:0006355">
    <property type="term" value="P:regulation of DNA-templated transcription"/>
    <property type="evidence" value="ECO:0007669"/>
    <property type="project" value="InterPro"/>
</dbReference>
<dbReference type="OrthoDB" id="9771372at2"/>
<keyword evidence="7" id="KW-1185">Reference proteome</keyword>
<proteinExistence type="predicted"/>
<dbReference type="SUPFAM" id="SSF52540">
    <property type="entry name" value="P-loop containing nucleoside triphosphate hydrolases"/>
    <property type="match status" value="1"/>
</dbReference>
<dbReference type="GO" id="GO:0005524">
    <property type="term" value="F:ATP binding"/>
    <property type="evidence" value="ECO:0007669"/>
    <property type="project" value="UniProtKB-KW"/>
</dbReference>
<dbReference type="GO" id="GO:0043565">
    <property type="term" value="F:sequence-specific DNA binding"/>
    <property type="evidence" value="ECO:0007669"/>
    <property type="project" value="InterPro"/>
</dbReference>
<dbReference type="STRING" id="1220589.CD32_13680"/>
<dbReference type="PANTHER" id="PTHR32071">
    <property type="entry name" value="TRANSCRIPTIONAL REGULATORY PROTEIN"/>
    <property type="match status" value="1"/>
</dbReference>
<dbReference type="AlphaFoldDB" id="A0A0A3J9Q8"/>
<sequence>MIKDRHAMSHYDNVLITDEQGTVLFYDLADINVLQQMGVTPDDFFHRCFLDNYEALDEETSSIYQVLKHKKPVHLQNQLLQTKAGFTFYSTNSTYPIFDGEQCIGTIEFSRHTYEPPDIAMLHQHAAHKLYRDNHTVYCFEDIIGYSELLLRQIARAKNSAKTNSAIMIYGASGTGKEMFAQSIHNESDRFTKPYRVLNCGMLTAENIDILLYGDAKQHGMLAMVNGGTLLLDHIHLLPKSLQPKLLHALDLQQIVIDGQAVPLNIRYISTTSHQPDELLVNGTLDASLYYRLNVVQVDLPPLSNRKEDILPIVETYIMFFNDKMTKKVKCIEDEVKQLFLMYNWPGNVRELKNAVENAYNEPHEGVITREHIPSRIRHMKEEKQPAGEYHGTLKDLTEQYEKTLIADKLKQTNGRLAETARQLGISRQLLKYKCTKYEIR</sequence>
<dbReference type="Proteomes" id="UP000030437">
    <property type="component" value="Unassembled WGS sequence"/>
</dbReference>
<name>A0A0A3J9Q8_9BACI</name>
<evidence type="ECO:0000313" key="6">
    <source>
        <dbReference type="EMBL" id="KGR83752.1"/>
    </source>
</evidence>
<evidence type="ECO:0000256" key="3">
    <source>
        <dbReference type="ARBA" id="ARBA00023015"/>
    </source>
</evidence>
<evidence type="ECO:0000256" key="1">
    <source>
        <dbReference type="ARBA" id="ARBA00022741"/>
    </source>
</evidence>
<dbReference type="PRINTS" id="PR01590">
    <property type="entry name" value="HTHFIS"/>
</dbReference>
<dbReference type="Pfam" id="PF02954">
    <property type="entry name" value="HTH_8"/>
    <property type="match status" value="1"/>
</dbReference>
<dbReference type="RefSeq" id="WP_036155560.1">
    <property type="nucleotide sequence ID" value="NZ_AVCX01000004.1"/>
</dbReference>